<dbReference type="InterPro" id="IPR001789">
    <property type="entry name" value="Sig_transdc_resp-reg_receiver"/>
</dbReference>
<dbReference type="AlphaFoldDB" id="A0A9W6N139"/>
<feature type="domain" description="Response regulatory" evidence="2">
    <location>
        <begin position="1"/>
        <end position="61"/>
    </location>
</feature>
<gene>
    <name evidence="3" type="ORF">GCM10017643_46020</name>
</gene>
<name>A0A9W6N139_9HYPH</name>
<sequence length="61" mass="6407">MTTAAAVEQAIALIDSQAYDLAMLDMNLNGSKTYSVADSVADALAMRGVPFVFSTGYSDRA</sequence>
<keyword evidence="1" id="KW-0597">Phosphoprotein</keyword>
<protein>
    <recommendedName>
        <fullName evidence="2">Response regulatory domain-containing protein</fullName>
    </recommendedName>
</protein>
<keyword evidence="4" id="KW-1185">Reference proteome</keyword>
<evidence type="ECO:0000313" key="3">
    <source>
        <dbReference type="EMBL" id="GLK74484.1"/>
    </source>
</evidence>
<feature type="modified residue" description="4-aspartylphosphate" evidence="1">
    <location>
        <position position="25"/>
    </location>
</feature>
<dbReference type="InterPro" id="IPR011006">
    <property type="entry name" value="CheY-like_superfamily"/>
</dbReference>
<dbReference type="SUPFAM" id="SSF52172">
    <property type="entry name" value="CheY-like"/>
    <property type="match status" value="1"/>
</dbReference>
<dbReference type="PROSITE" id="PS50110">
    <property type="entry name" value="RESPONSE_REGULATORY"/>
    <property type="match status" value="1"/>
</dbReference>
<dbReference type="GO" id="GO:0000160">
    <property type="term" value="P:phosphorelay signal transduction system"/>
    <property type="evidence" value="ECO:0007669"/>
    <property type="project" value="InterPro"/>
</dbReference>
<reference evidence="3" key="2">
    <citation type="submission" date="2023-01" db="EMBL/GenBank/DDBJ databases">
        <authorList>
            <person name="Sun Q."/>
            <person name="Evtushenko L."/>
        </authorList>
    </citation>
    <scope>NUCLEOTIDE SEQUENCE</scope>
    <source>
        <strain evidence="3">VKM B-2484</strain>
    </source>
</reference>
<organism evidence="3 4">
    <name type="scientific">Ancylobacter dichloromethanicus</name>
    <dbReference type="NCBI Taxonomy" id="518825"/>
    <lineage>
        <taxon>Bacteria</taxon>
        <taxon>Pseudomonadati</taxon>
        <taxon>Pseudomonadota</taxon>
        <taxon>Alphaproteobacteria</taxon>
        <taxon>Hyphomicrobiales</taxon>
        <taxon>Xanthobacteraceae</taxon>
        <taxon>Ancylobacter</taxon>
    </lineage>
</organism>
<reference evidence="3" key="1">
    <citation type="journal article" date="2014" name="Int. J. Syst. Evol. Microbiol.">
        <title>Complete genome sequence of Corynebacterium casei LMG S-19264T (=DSM 44701T), isolated from a smear-ripened cheese.</title>
        <authorList>
            <consortium name="US DOE Joint Genome Institute (JGI-PGF)"/>
            <person name="Walter F."/>
            <person name="Albersmeier A."/>
            <person name="Kalinowski J."/>
            <person name="Ruckert C."/>
        </authorList>
    </citation>
    <scope>NUCLEOTIDE SEQUENCE</scope>
    <source>
        <strain evidence="3">VKM B-2484</strain>
    </source>
</reference>
<evidence type="ECO:0000313" key="4">
    <source>
        <dbReference type="Proteomes" id="UP001143370"/>
    </source>
</evidence>
<evidence type="ECO:0000256" key="1">
    <source>
        <dbReference type="PROSITE-ProRule" id="PRU00169"/>
    </source>
</evidence>
<dbReference type="Proteomes" id="UP001143370">
    <property type="component" value="Unassembled WGS sequence"/>
</dbReference>
<accession>A0A9W6N139</accession>
<dbReference type="Gene3D" id="3.40.50.2300">
    <property type="match status" value="1"/>
</dbReference>
<evidence type="ECO:0000259" key="2">
    <source>
        <dbReference type="PROSITE" id="PS50110"/>
    </source>
</evidence>
<comment type="caution">
    <text evidence="3">The sequence shown here is derived from an EMBL/GenBank/DDBJ whole genome shotgun (WGS) entry which is preliminary data.</text>
</comment>
<dbReference type="EMBL" id="BSFJ01000043">
    <property type="protein sequence ID" value="GLK74484.1"/>
    <property type="molecule type" value="Genomic_DNA"/>
</dbReference>
<dbReference type="RefSeq" id="WP_246544197.1">
    <property type="nucleotide sequence ID" value="NZ_BSFJ01000043.1"/>
</dbReference>
<proteinExistence type="predicted"/>